<keyword evidence="1" id="KW-0238">DNA-binding</keyword>
<organism evidence="5 6">
    <name type="scientific">Rugosimonospora acidiphila</name>
    <dbReference type="NCBI Taxonomy" id="556531"/>
    <lineage>
        <taxon>Bacteria</taxon>
        <taxon>Bacillati</taxon>
        <taxon>Actinomycetota</taxon>
        <taxon>Actinomycetes</taxon>
        <taxon>Micromonosporales</taxon>
        <taxon>Micromonosporaceae</taxon>
        <taxon>Rugosimonospora</taxon>
    </lineage>
</organism>
<keyword evidence="6" id="KW-1185">Reference proteome</keyword>
<dbReference type="PROSITE" id="PS50110">
    <property type="entry name" value="RESPONSE_REGULATORY"/>
    <property type="match status" value="1"/>
</dbReference>
<dbReference type="SUPFAM" id="SSF46894">
    <property type="entry name" value="C-terminal effector domain of the bipartite response regulators"/>
    <property type="match status" value="1"/>
</dbReference>
<dbReference type="PANTHER" id="PTHR43214">
    <property type="entry name" value="TWO-COMPONENT RESPONSE REGULATOR"/>
    <property type="match status" value="1"/>
</dbReference>
<dbReference type="EMBL" id="BAABJQ010000002">
    <property type="protein sequence ID" value="GAA5179127.1"/>
    <property type="molecule type" value="Genomic_DNA"/>
</dbReference>
<evidence type="ECO:0000256" key="1">
    <source>
        <dbReference type="ARBA" id="ARBA00023125"/>
    </source>
</evidence>
<comment type="caution">
    <text evidence="5">The sequence shown here is derived from an EMBL/GenBank/DDBJ whole genome shotgun (WGS) entry which is preliminary data.</text>
</comment>
<dbReference type="SUPFAM" id="SSF52172">
    <property type="entry name" value="CheY-like"/>
    <property type="match status" value="1"/>
</dbReference>
<dbReference type="PRINTS" id="PR00038">
    <property type="entry name" value="HTHLUXR"/>
</dbReference>
<dbReference type="Proteomes" id="UP001501570">
    <property type="component" value="Unassembled WGS sequence"/>
</dbReference>
<dbReference type="CDD" id="cd06170">
    <property type="entry name" value="LuxR_C_like"/>
    <property type="match status" value="1"/>
</dbReference>
<dbReference type="InterPro" id="IPR016032">
    <property type="entry name" value="Sig_transdc_resp-reg_C-effctor"/>
</dbReference>
<sequence>MGGSRVTVAIVCEQPMARAGLEQVVQDCPGVALCASVPSVEDLETARPLEDNQVTIIDLPQVPYRPALEIIAKLAVSGPPLVSSSWDQPPTLLAAIRAGARGLITRYSDHRSVTQTLLTVADGGVGVSPELADRFLAEVSRPAEVDDSGLAPREVETLRWIALGFTHTQIATRMGLSPATVNTYAKRIRAKLNVSNKAELTRVAIELGHLAQGQRRYPAR</sequence>
<evidence type="ECO:0000313" key="6">
    <source>
        <dbReference type="Proteomes" id="UP001501570"/>
    </source>
</evidence>
<dbReference type="InterPro" id="IPR000792">
    <property type="entry name" value="Tscrpt_reg_LuxR_C"/>
</dbReference>
<gene>
    <name evidence="5" type="ORF">GCM10023322_08200</name>
</gene>
<dbReference type="SMART" id="SM00421">
    <property type="entry name" value="HTH_LUXR"/>
    <property type="match status" value="1"/>
</dbReference>
<dbReference type="Pfam" id="PF00196">
    <property type="entry name" value="GerE"/>
    <property type="match status" value="1"/>
</dbReference>
<feature type="domain" description="Response regulatory" evidence="4">
    <location>
        <begin position="7"/>
        <end position="121"/>
    </location>
</feature>
<accession>A0ABP9RLU1</accession>
<dbReference type="PANTHER" id="PTHR43214:SF43">
    <property type="entry name" value="TWO-COMPONENT RESPONSE REGULATOR"/>
    <property type="match status" value="1"/>
</dbReference>
<dbReference type="InterPro" id="IPR001789">
    <property type="entry name" value="Sig_transdc_resp-reg_receiver"/>
</dbReference>
<feature type="modified residue" description="4-aspartylphosphate" evidence="2">
    <location>
        <position position="58"/>
    </location>
</feature>
<reference evidence="6" key="1">
    <citation type="journal article" date="2019" name="Int. J. Syst. Evol. Microbiol.">
        <title>The Global Catalogue of Microorganisms (GCM) 10K type strain sequencing project: providing services to taxonomists for standard genome sequencing and annotation.</title>
        <authorList>
            <consortium name="The Broad Institute Genomics Platform"/>
            <consortium name="The Broad Institute Genome Sequencing Center for Infectious Disease"/>
            <person name="Wu L."/>
            <person name="Ma J."/>
        </authorList>
    </citation>
    <scope>NUCLEOTIDE SEQUENCE [LARGE SCALE GENOMIC DNA]</scope>
    <source>
        <strain evidence="6">JCM 18304</strain>
    </source>
</reference>
<dbReference type="Gene3D" id="3.40.50.2300">
    <property type="match status" value="1"/>
</dbReference>
<evidence type="ECO:0000259" key="3">
    <source>
        <dbReference type="PROSITE" id="PS50043"/>
    </source>
</evidence>
<evidence type="ECO:0000313" key="5">
    <source>
        <dbReference type="EMBL" id="GAA5179127.1"/>
    </source>
</evidence>
<protein>
    <submittedName>
        <fullName evidence="5">Response regulator transcription factor</fullName>
    </submittedName>
</protein>
<dbReference type="InterPro" id="IPR011006">
    <property type="entry name" value="CheY-like_superfamily"/>
</dbReference>
<keyword evidence="2" id="KW-0597">Phosphoprotein</keyword>
<evidence type="ECO:0000259" key="4">
    <source>
        <dbReference type="PROSITE" id="PS50110"/>
    </source>
</evidence>
<feature type="domain" description="HTH luxR-type" evidence="3">
    <location>
        <begin position="143"/>
        <end position="208"/>
    </location>
</feature>
<evidence type="ECO:0000256" key="2">
    <source>
        <dbReference type="PROSITE-ProRule" id="PRU00169"/>
    </source>
</evidence>
<proteinExistence type="predicted"/>
<dbReference type="InterPro" id="IPR039420">
    <property type="entry name" value="WalR-like"/>
</dbReference>
<name>A0ABP9RLU1_9ACTN</name>
<dbReference type="PROSITE" id="PS50043">
    <property type="entry name" value="HTH_LUXR_2"/>
    <property type="match status" value="1"/>
</dbReference>